<dbReference type="AlphaFoldDB" id="A0A4S1CL40"/>
<keyword evidence="5" id="KW-1185">Reference proteome</keyword>
<sequence>MSTKLIELGPHQLALEEPMYFRVKLEGDRVADLDVLPGQVHRGMEHLVMRRNFYQNITLLERLCSLCSNSHPSTFCAAVEEVAGITIPERAEYLRAVADEIKRIASHLFCCAVQANVIGETALFRRVMEVREIMQRAKEAIYGNRMDLAANVIGGVRYDLSVEGAAYLARQMEAMKQPLDELYLQYDNNPALLVRMAGVGVLPRVAAREYAVVGPVARGCGIDYDVRKKSPYGAYDRLEFEVAVQEAGDVRARNLVRLAEARQSVSLIEQCLAQLPGGSLCADTLPEIPAGEAIAKSEAPRGELMYYLRTDGSDMPVRLKWRVPSYMNWDALKVMLKGEPVANIPLIVNSIDPCIACTDR</sequence>
<keyword evidence="2" id="KW-0533">Nickel</keyword>
<dbReference type="EMBL" id="SRSC01000001">
    <property type="protein sequence ID" value="TGU74461.1"/>
    <property type="molecule type" value="Genomic_DNA"/>
</dbReference>
<dbReference type="GO" id="GO:0016651">
    <property type="term" value="F:oxidoreductase activity, acting on NAD(P)H"/>
    <property type="evidence" value="ECO:0007669"/>
    <property type="project" value="InterPro"/>
</dbReference>
<comment type="cofactor">
    <cofactor evidence="2">
        <name>Ni(2+)</name>
        <dbReference type="ChEBI" id="CHEBI:49786"/>
    </cofactor>
</comment>
<feature type="binding site" evidence="2">
    <location>
        <position position="357"/>
    </location>
    <ligand>
        <name>Fe cation</name>
        <dbReference type="ChEBI" id="CHEBI:24875"/>
    </ligand>
</feature>
<protein>
    <submittedName>
        <fullName evidence="4">NADH-quinone oxidoreductase subunit D</fullName>
    </submittedName>
</protein>
<dbReference type="InterPro" id="IPR001135">
    <property type="entry name" value="NADH_Q_OxRdtase_suD"/>
</dbReference>
<feature type="binding site" evidence="2">
    <location>
        <position position="64"/>
    </location>
    <ligand>
        <name>Ni(2+)</name>
        <dbReference type="ChEBI" id="CHEBI:49786"/>
    </ligand>
</feature>
<feature type="binding site" evidence="2">
    <location>
        <position position="354"/>
    </location>
    <ligand>
        <name>Ni(2+)</name>
        <dbReference type="ChEBI" id="CHEBI:49786"/>
    </ligand>
</feature>
<evidence type="ECO:0000256" key="1">
    <source>
        <dbReference type="ARBA" id="ARBA00023002"/>
    </source>
</evidence>
<reference evidence="4 5" key="1">
    <citation type="submission" date="2019-04" db="EMBL/GenBank/DDBJ databases">
        <title>Geobacter oryzae sp. nov., ferric-reducing bacteria isolated from paddy soil.</title>
        <authorList>
            <person name="Xu Z."/>
            <person name="Masuda Y."/>
            <person name="Itoh H."/>
            <person name="Senoo K."/>
        </authorList>
    </citation>
    <scope>NUCLEOTIDE SEQUENCE [LARGE SCALE GENOMIC DNA]</scope>
    <source>
        <strain evidence="4 5">Red111</strain>
    </source>
</reference>
<dbReference type="PANTHER" id="PTHR43485">
    <property type="entry name" value="HYDROGENASE-4 COMPONENT G"/>
    <property type="match status" value="1"/>
</dbReference>
<feature type="domain" description="NADH-quinone oxidoreductase subunit D" evidence="3">
    <location>
        <begin position="287"/>
        <end position="360"/>
    </location>
</feature>
<feature type="domain" description="NADH-quinone oxidoreductase subunit D" evidence="3">
    <location>
        <begin position="118"/>
        <end position="283"/>
    </location>
</feature>
<organism evidence="4 5">
    <name type="scientific">Geomonas terrae</name>
    <dbReference type="NCBI Taxonomy" id="2562681"/>
    <lineage>
        <taxon>Bacteria</taxon>
        <taxon>Pseudomonadati</taxon>
        <taxon>Thermodesulfobacteriota</taxon>
        <taxon>Desulfuromonadia</taxon>
        <taxon>Geobacterales</taxon>
        <taxon>Geobacteraceae</taxon>
        <taxon>Geomonas</taxon>
    </lineage>
</organism>
<feature type="binding site" evidence="2">
    <location>
        <position position="45"/>
    </location>
    <ligand>
        <name>Mg(2+)</name>
        <dbReference type="ChEBI" id="CHEBI:18420"/>
    </ligand>
</feature>
<dbReference type="PANTHER" id="PTHR43485:SF1">
    <property type="entry name" value="FORMATE HYDROGENLYASE SUBUNIT 5-RELATED"/>
    <property type="match status" value="1"/>
</dbReference>
<dbReference type="GO" id="GO:0051287">
    <property type="term" value="F:NAD binding"/>
    <property type="evidence" value="ECO:0007669"/>
    <property type="project" value="InterPro"/>
</dbReference>
<keyword evidence="1" id="KW-0560">Oxidoreductase</keyword>
<proteinExistence type="predicted"/>
<dbReference type="InterPro" id="IPR001501">
    <property type="entry name" value="Ni-dep_hyd_lsu"/>
</dbReference>
<gene>
    <name evidence="4" type="ORF">E4633_03080</name>
</gene>
<feature type="binding site" evidence="2">
    <location>
        <position position="67"/>
    </location>
    <ligand>
        <name>Ni(2+)</name>
        <dbReference type="ChEBI" id="CHEBI:49786"/>
    </ligand>
</feature>
<dbReference type="GO" id="GO:0048038">
    <property type="term" value="F:quinone binding"/>
    <property type="evidence" value="ECO:0007669"/>
    <property type="project" value="InterPro"/>
</dbReference>
<evidence type="ECO:0000313" key="5">
    <source>
        <dbReference type="Proteomes" id="UP000306416"/>
    </source>
</evidence>
<evidence type="ECO:0000256" key="2">
    <source>
        <dbReference type="PIRSR" id="PIRSR601501-1"/>
    </source>
</evidence>
<dbReference type="InterPro" id="IPR052197">
    <property type="entry name" value="ComplexI_49kDa-like"/>
</dbReference>
<evidence type="ECO:0000259" key="3">
    <source>
        <dbReference type="Pfam" id="PF00346"/>
    </source>
</evidence>
<accession>A0A4S1CL40</accession>
<dbReference type="Proteomes" id="UP000306416">
    <property type="component" value="Unassembled WGS sequence"/>
</dbReference>
<dbReference type="SUPFAM" id="SSF56762">
    <property type="entry name" value="HydB/Nqo4-like"/>
    <property type="match status" value="1"/>
</dbReference>
<keyword evidence="2" id="KW-0408">Iron</keyword>
<dbReference type="Gene3D" id="1.10.645.10">
    <property type="entry name" value="Cytochrome-c3 Hydrogenase, chain B"/>
    <property type="match status" value="1"/>
</dbReference>
<evidence type="ECO:0000313" key="4">
    <source>
        <dbReference type="EMBL" id="TGU74461.1"/>
    </source>
</evidence>
<dbReference type="InterPro" id="IPR029014">
    <property type="entry name" value="NiFe-Hase_large"/>
</dbReference>
<comment type="caution">
    <text evidence="4">The sequence shown here is derived from an EMBL/GenBank/DDBJ whole genome shotgun (WGS) entry which is preliminary data.</text>
</comment>
<keyword evidence="2" id="KW-0460">Magnesium</keyword>
<dbReference type="Pfam" id="PF00346">
    <property type="entry name" value="Complex1_49kDa"/>
    <property type="match status" value="2"/>
</dbReference>
<name>A0A4S1CL40_9BACT</name>
<keyword evidence="2" id="KW-0479">Metal-binding</keyword>
<dbReference type="GO" id="GO:0016151">
    <property type="term" value="F:nickel cation binding"/>
    <property type="evidence" value="ECO:0007669"/>
    <property type="project" value="InterPro"/>
</dbReference>
<feature type="binding site" evidence="2">
    <location>
        <position position="67"/>
    </location>
    <ligand>
        <name>Fe cation</name>
        <dbReference type="ChEBI" id="CHEBI:24875"/>
    </ligand>
</feature>
<dbReference type="Pfam" id="PF00374">
    <property type="entry name" value="NiFeSe_Hases"/>
    <property type="match status" value="1"/>
</dbReference>
<comment type="cofactor">
    <cofactor evidence="2">
        <name>Fe cation</name>
        <dbReference type="ChEBI" id="CHEBI:24875"/>
    </cofactor>
</comment>
<dbReference type="RefSeq" id="WP_135868791.1">
    <property type="nucleotide sequence ID" value="NZ_SRSC01000001.1"/>
</dbReference>